<dbReference type="EMBL" id="CP063405">
    <property type="protein sequence ID" value="QSZ29743.1"/>
    <property type="molecule type" value="Genomic_DNA"/>
</dbReference>
<sequence length="179" mass="17620">MKANFIALALTSVLAGLTSAQNGLPTCAQSCVGEYTSGSKIAGCSNIDIGCICSNSTFLSGISCCLTPACGDADKQIAVAYAQNLCKIAGVTNLPDAVTCPTVAPPSPTSTTYPGTNGTATRPAPTATGTSGTNSSTGRNSTATSSTKPTSTATSGSALSYQISLCGLLGGLGALYMLL</sequence>
<dbReference type="PANTHER" id="PTHR37928:SF2">
    <property type="entry name" value="GPI ANCHORED CFEM DOMAIN PROTEIN (AFU_ORTHOLOGUE AFUA_6G10580)"/>
    <property type="match status" value="1"/>
</dbReference>
<evidence type="ECO:0000256" key="9">
    <source>
        <dbReference type="ARBA" id="ARBA00022729"/>
    </source>
</evidence>
<dbReference type="PROSITE" id="PS52012">
    <property type="entry name" value="CFEM"/>
    <property type="match status" value="1"/>
</dbReference>
<dbReference type="OrthoDB" id="3065412at2759"/>
<keyword evidence="6 15" id="KW-0349">Heme</keyword>
<evidence type="ECO:0000313" key="20">
    <source>
        <dbReference type="Proteomes" id="UP000672032"/>
    </source>
</evidence>
<comment type="similarity">
    <text evidence="3">Belongs to the RBT5 family.</text>
</comment>
<keyword evidence="10 15" id="KW-0408">Iron</keyword>
<evidence type="ECO:0000256" key="3">
    <source>
        <dbReference type="ARBA" id="ARBA00010031"/>
    </source>
</evidence>
<dbReference type="GO" id="GO:0046872">
    <property type="term" value="F:metal ion binding"/>
    <property type="evidence" value="ECO:0007669"/>
    <property type="project" value="UniProtKB-UniRule"/>
</dbReference>
<comment type="caution">
    <text evidence="15">Lacks conserved residue(s) required for the propagation of feature annotation.</text>
</comment>
<evidence type="ECO:0000256" key="5">
    <source>
        <dbReference type="ARBA" id="ARBA00022525"/>
    </source>
</evidence>
<dbReference type="SMART" id="SM00747">
    <property type="entry name" value="CFEM"/>
    <property type="match status" value="1"/>
</dbReference>
<dbReference type="GO" id="GO:0098552">
    <property type="term" value="C:side of membrane"/>
    <property type="evidence" value="ECO:0007669"/>
    <property type="project" value="UniProtKB-KW"/>
</dbReference>
<keyword evidence="5" id="KW-0964">Secreted</keyword>
<evidence type="ECO:0000256" key="12">
    <source>
        <dbReference type="ARBA" id="ARBA00023157"/>
    </source>
</evidence>
<feature type="signal peptide" evidence="17">
    <location>
        <begin position="1"/>
        <end position="20"/>
    </location>
</feature>
<dbReference type="InterPro" id="IPR051735">
    <property type="entry name" value="CFEM_domain"/>
</dbReference>
<evidence type="ECO:0000256" key="7">
    <source>
        <dbReference type="ARBA" id="ARBA00022622"/>
    </source>
</evidence>
<evidence type="ECO:0000256" key="15">
    <source>
        <dbReference type="PROSITE-ProRule" id="PRU01356"/>
    </source>
</evidence>
<feature type="disulfide bond" evidence="15">
    <location>
        <begin position="44"/>
        <end position="51"/>
    </location>
</feature>
<feature type="binding site" description="axial binding residue" evidence="15">
    <location>
        <position position="48"/>
    </location>
    <ligand>
        <name>heme</name>
        <dbReference type="ChEBI" id="CHEBI:30413"/>
    </ligand>
    <ligandPart>
        <name>Fe</name>
        <dbReference type="ChEBI" id="CHEBI:18248"/>
    </ligandPart>
</feature>
<protein>
    <recommendedName>
        <fullName evidence="18">CFEM domain-containing protein</fullName>
    </recommendedName>
</protein>
<accession>A0A8A3NW61</accession>
<feature type="disulfide bond" evidence="15">
    <location>
        <begin position="53"/>
        <end position="86"/>
    </location>
</feature>
<dbReference type="GO" id="GO:0005576">
    <property type="term" value="C:extracellular region"/>
    <property type="evidence" value="ECO:0007669"/>
    <property type="project" value="UniProtKB-SubCell"/>
</dbReference>
<keyword evidence="11" id="KW-0472">Membrane</keyword>
<keyword evidence="12 15" id="KW-1015">Disulfide bond</keyword>
<evidence type="ECO:0000256" key="17">
    <source>
        <dbReference type="SAM" id="SignalP"/>
    </source>
</evidence>
<evidence type="ECO:0000256" key="11">
    <source>
        <dbReference type="ARBA" id="ARBA00023136"/>
    </source>
</evidence>
<organism evidence="19 20">
    <name type="scientific">Monilinia vaccinii-corymbosi</name>
    <dbReference type="NCBI Taxonomy" id="61207"/>
    <lineage>
        <taxon>Eukaryota</taxon>
        <taxon>Fungi</taxon>
        <taxon>Dikarya</taxon>
        <taxon>Ascomycota</taxon>
        <taxon>Pezizomycotina</taxon>
        <taxon>Leotiomycetes</taxon>
        <taxon>Helotiales</taxon>
        <taxon>Sclerotiniaceae</taxon>
        <taxon>Monilinia</taxon>
    </lineage>
</organism>
<keyword evidence="4" id="KW-1003">Cell membrane</keyword>
<name>A0A8A3NW61_9HELO</name>
<evidence type="ECO:0000256" key="6">
    <source>
        <dbReference type="ARBA" id="ARBA00022617"/>
    </source>
</evidence>
<evidence type="ECO:0000256" key="4">
    <source>
        <dbReference type="ARBA" id="ARBA00022475"/>
    </source>
</evidence>
<feature type="chain" id="PRO_5032725140" description="CFEM domain-containing protein" evidence="17">
    <location>
        <begin position="21"/>
        <end position="179"/>
    </location>
</feature>
<dbReference type="Pfam" id="PF05730">
    <property type="entry name" value="CFEM"/>
    <property type="match status" value="1"/>
</dbReference>
<keyword evidence="20" id="KW-1185">Reference proteome</keyword>
<keyword evidence="9 17" id="KW-0732">Signal</keyword>
<evidence type="ECO:0000256" key="2">
    <source>
        <dbReference type="ARBA" id="ARBA00004613"/>
    </source>
</evidence>
<dbReference type="Proteomes" id="UP000672032">
    <property type="component" value="Chromosome 1"/>
</dbReference>
<dbReference type="AlphaFoldDB" id="A0A8A3NW61"/>
<evidence type="ECO:0000256" key="16">
    <source>
        <dbReference type="SAM" id="MobiDB-lite"/>
    </source>
</evidence>
<dbReference type="GO" id="GO:0005886">
    <property type="term" value="C:plasma membrane"/>
    <property type="evidence" value="ECO:0007669"/>
    <property type="project" value="UniProtKB-SubCell"/>
</dbReference>
<evidence type="ECO:0000256" key="13">
    <source>
        <dbReference type="ARBA" id="ARBA00023180"/>
    </source>
</evidence>
<gene>
    <name evidence="19" type="ORF">DSL72_004260</name>
</gene>
<feature type="domain" description="CFEM" evidence="18">
    <location>
        <begin position="1"/>
        <end position="120"/>
    </location>
</feature>
<proteinExistence type="inferred from homology"/>
<reference evidence="19" key="1">
    <citation type="submission" date="2020-10" db="EMBL/GenBank/DDBJ databases">
        <title>Genome Sequence of Monilinia vaccinii-corymbosi Sheds Light on Mummy Berry Disease Infection of Blueberry and Mating Type.</title>
        <authorList>
            <person name="Yow A.G."/>
            <person name="Zhang Y."/>
            <person name="Bansal K."/>
            <person name="Eacker S.M."/>
            <person name="Sullivan S."/>
            <person name="Liachko I."/>
            <person name="Cubeta M.A."/>
            <person name="Rollins J.A."/>
            <person name="Ashrafi H."/>
        </authorList>
    </citation>
    <scope>NUCLEOTIDE SEQUENCE</scope>
    <source>
        <strain evidence="19">RL-1</strain>
    </source>
</reference>
<dbReference type="PANTHER" id="PTHR37928">
    <property type="entry name" value="CFEM DOMAIN PROTEIN (AFU_ORTHOLOGUE AFUA_6G14090)"/>
    <property type="match status" value="1"/>
</dbReference>
<feature type="compositionally biased region" description="Low complexity" evidence="16">
    <location>
        <begin position="109"/>
        <end position="155"/>
    </location>
</feature>
<evidence type="ECO:0000256" key="8">
    <source>
        <dbReference type="ARBA" id="ARBA00022723"/>
    </source>
</evidence>
<keyword evidence="14" id="KW-0449">Lipoprotein</keyword>
<evidence type="ECO:0000256" key="1">
    <source>
        <dbReference type="ARBA" id="ARBA00004609"/>
    </source>
</evidence>
<evidence type="ECO:0000256" key="14">
    <source>
        <dbReference type="ARBA" id="ARBA00023288"/>
    </source>
</evidence>
<evidence type="ECO:0000313" key="19">
    <source>
        <dbReference type="EMBL" id="QSZ29743.1"/>
    </source>
</evidence>
<feature type="region of interest" description="Disordered" evidence="16">
    <location>
        <begin position="104"/>
        <end position="155"/>
    </location>
</feature>
<keyword evidence="7" id="KW-0336">GPI-anchor</keyword>
<evidence type="ECO:0000256" key="10">
    <source>
        <dbReference type="ARBA" id="ARBA00023004"/>
    </source>
</evidence>
<dbReference type="InterPro" id="IPR008427">
    <property type="entry name" value="Extracellular_membr_CFEM_dom"/>
</dbReference>
<evidence type="ECO:0000259" key="18">
    <source>
        <dbReference type="PROSITE" id="PS52012"/>
    </source>
</evidence>
<keyword evidence="13" id="KW-0325">Glycoprotein</keyword>
<comment type="subcellular location">
    <subcellularLocation>
        <location evidence="1">Cell membrane</location>
        <topology evidence="1">Lipid-anchor</topology>
        <topology evidence="1">GPI-anchor</topology>
    </subcellularLocation>
    <subcellularLocation>
        <location evidence="2">Secreted</location>
    </subcellularLocation>
</comment>
<keyword evidence="8 15" id="KW-0479">Metal-binding</keyword>